<evidence type="ECO:0000313" key="4">
    <source>
        <dbReference type="EMBL" id="NAW13371.1"/>
    </source>
</evidence>
<keyword evidence="5" id="KW-1185">Reference proteome</keyword>
<accession>A0A7X4VZZ9</accession>
<feature type="domain" description="HTH tetR-type" evidence="3">
    <location>
        <begin position="18"/>
        <end position="78"/>
    </location>
</feature>
<dbReference type="SUPFAM" id="SSF46689">
    <property type="entry name" value="Homeodomain-like"/>
    <property type="match status" value="1"/>
</dbReference>
<dbReference type="Proteomes" id="UP000448235">
    <property type="component" value="Unassembled WGS sequence"/>
</dbReference>
<evidence type="ECO:0000313" key="5">
    <source>
        <dbReference type="Proteomes" id="UP000448235"/>
    </source>
</evidence>
<feature type="DNA-binding region" description="H-T-H motif" evidence="2">
    <location>
        <begin position="41"/>
        <end position="60"/>
    </location>
</feature>
<dbReference type="GO" id="GO:0045892">
    <property type="term" value="P:negative regulation of DNA-templated transcription"/>
    <property type="evidence" value="ECO:0007669"/>
    <property type="project" value="InterPro"/>
</dbReference>
<dbReference type="PROSITE" id="PS50977">
    <property type="entry name" value="HTH_TETR_2"/>
    <property type="match status" value="1"/>
</dbReference>
<dbReference type="RefSeq" id="WP_161423608.1">
    <property type="nucleotide sequence ID" value="NZ_JARWMY010000026.1"/>
</dbReference>
<dbReference type="GO" id="GO:0003677">
    <property type="term" value="F:DNA binding"/>
    <property type="evidence" value="ECO:0007669"/>
    <property type="project" value="UniProtKB-UniRule"/>
</dbReference>
<dbReference type="InterPro" id="IPR013573">
    <property type="entry name" value="Tscrpt_reg_YcdC_C"/>
</dbReference>
<protein>
    <submittedName>
        <fullName evidence="4">TetR family transcriptional regulator</fullName>
    </submittedName>
</protein>
<evidence type="ECO:0000256" key="1">
    <source>
        <dbReference type="ARBA" id="ARBA00023125"/>
    </source>
</evidence>
<dbReference type="PANTHER" id="PTHR30328">
    <property type="entry name" value="TRANSCRIPTIONAL REPRESSOR"/>
    <property type="match status" value="1"/>
</dbReference>
<gene>
    <name evidence="4" type="ORF">GRB80_10975</name>
</gene>
<dbReference type="EMBL" id="WUTS01000001">
    <property type="protein sequence ID" value="NAW13371.1"/>
    <property type="molecule type" value="Genomic_DNA"/>
</dbReference>
<reference evidence="4 5" key="1">
    <citation type="submission" date="2019-12" db="EMBL/GenBank/DDBJ databases">
        <title>Draft genome sequencing of Halomonas icarensis D1-1.</title>
        <authorList>
            <person name="Pandiyan K."/>
            <person name="Kushwaha P."/>
            <person name="Gowdham M."/>
            <person name="Chakdar H."/>
            <person name="Singh A."/>
            <person name="Kumar M."/>
            <person name="Saxena A.K."/>
        </authorList>
    </citation>
    <scope>NUCLEOTIDE SEQUENCE [LARGE SCALE GENOMIC DNA]</scope>
    <source>
        <strain evidence="4 5">D1-1</strain>
    </source>
</reference>
<dbReference type="InterPro" id="IPR036271">
    <property type="entry name" value="Tet_transcr_reg_TetR-rel_C_sf"/>
</dbReference>
<comment type="caution">
    <text evidence="4">The sequence shown here is derived from an EMBL/GenBank/DDBJ whole genome shotgun (WGS) entry which is preliminary data.</text>
</comment>
<dbReference type="Pfam" id="PF08362">
    <property type="entry name" value="TetR_C_3"/>
    <property type="match status" value="1"/>
</dbReference>
<sequence>MSQSSFKRATSRRSANRKALEQKILTAAEGVFAEHGFDGSSLEAIAESAGLSRQNMLYYFPSKESLYQNVLKHILDLWIEKMALMGQAGDTPATMLENYIRGKLEISRIHPDGSKVFANEVIRGGSYLKDYLEKDLLPQLEADLELVRGWIASGKMDPVDPEHLFFTIWASTQTYADFSSQISLALGKSELDEEDFTKAGDFLTHVLLKGLGLR</sequence>
<evidence type="ECO:0000259" key="3">
    <source>
        <dbReference type="PROSITE" id="PS50977"/>
    </source>
</evidence>
<name>A0A7X4VZZ9_9GAMM</name>
<proteinExistence type="predicted"/>
<dbReference type="InterPro" id="IPR050109">
    <property type="entry name" value="HTH-type_TetR-like_transc_reg"/>
</dbReference>
<dbReference type="Pfam" id="PF00440">
    <property type="entry name" value="TetR_N"/>
    <property type="match status" value="1"/>
</dbReference>
<keyword evidence="1 2" id="KW-0238">DNA-binding</keyword>
<dbReference type="PRINTS" id="PR00455">
    <property type="entry name" value="HTHTETR"/>
</dbReference>
<dbReference type="SUPFAM" id="SSF48498">
    <property type="entry name" value="Tetracyclin repressor-like, C-terminal domain"/>
    <property type="match status" value="1"/>
</dbReference>
<dbReference type="Gene3D" id="1.10.357.10">
    <property type="entry name" value="Tetracycline Repressor, domain 2"/>
    <property type="match status" value="1"/>
</dbReference>
<dbReference type="AlphaFoldDB" id="A0A7X4VZZ9"/>
<dbReference type="PANTHER" id="PTHR30328:SF54">
    <property type="entry name" value="HTH-TYPE TRANSCRIPTIONAL REPRESSOR SCO4008"/>
    <property type="match status" value="1"/>
</dbReference>
<organism evidence="4 5">
    <name type="scientific">Halomonas icarae</name>
    <dbReference type="NCBI Taxonomy" id="2691040"/>
    <lineage>
        <taxon>Bacteria</taxon>
        <taxon>Pseudomonadati</taxon>
        <taxon>Pseudomonadota</taxon>
        <taxon>Gammaproteobacteria</taxon>
        <taxon>Oceanospirillales</taxon>
        <taxon>Halomonadaceae</taxon>
        <taxon>Halomonas</taxon>
    </lineage>
</organism>
<dbReference type="InterPro" id="IPR009057">
    <property type="entry name" value="Homeodomain-like_sf"/>
</dbReference>
<evidence type="ECO:0000256" key="2">
    <source>
        <dbReference type="PROSITE-ProRule" id="PRU00335"/>
    </source>
</evidence>
<dbReference type="InterPro" id="IPR001647">
    <property type="entry name" value="HTH_TetR"/>
</dbReference>
<dbReference type="Gene3D" id="1.10.10.60">
    <property type="entry name" value="Homeodomain-like"/>
    <property type="match status" value="1"/>
</dbReference>